<dbReference type="InterPro" id="IPR029442">
    <property type="entry name" value="GyrI-like"/>
</dbReference>
<dbReference type="Pfam" id="PF06445">
    <property type="entry name" value="GyrI-like"/>
    <property type="match status" value="1"/>
</dbReference>
<gene>
    <name evidence="2" type="ORF">GCM10009668_25370</name>
</gene>
<comment type="caution">
    <text evidence="2">The sequence shown here is derived from an EMBL/GenBank/DDBJ whole genome shotgun (WGS) entry which is preliminary data.</text>
</comment>
<evidence type="ECO:0000313" key="2">
    <source>
        <dbReference type="EMBL" id="GAA1104933.1"/>
    </source>
</evidence>
<dbReference type="RefSeq" id="WP_343994956.1">
    <property type="nucleotide sequence ID" value="NZ_BAAALG010000010.1"/>
</dbReference>
<dbReference type="Proteomes" id="UP001501581">
    <property type="component" value="Unassembled WGS sequence"/>
</dbReference>
<dbReference type="SMART" id="SM00871">
    <property type="entry name" value="AraC_E_bind"/>
    <property type="match status" value="1"/>
</dbReference>
<proteinExistence type="predicted"/>
<evidence type="ECO:0000313" key="3">
    <source>
        <dbReference type="Proteomes" id="UP001501581"/>
    </source>
</evidence>
<dbReference type="InterPro" id="IPR011256">
    <property type="entry name" value="Reg_factor_effector_dom_sf"/>
</dbReference>
<keyword evidence="3" id="KW-1185">Reference proteome</keyword>
<organism evidence="2 3">
    <name type="scientific">Nocardioides dubius</name>
    <dbReference type="NCBI Taxonomy" id="317019"/>
    <lineage>
        <taxon>Bacteria</taxon>
        <taxon>Bacillati</taxon>
        <taxon>Actinomycetota</taxon>
        <taxon>Actinomycetes</taxon>
        <taxon>Propionibacteriales</taxon>
        <taxon>Nocardioidaceae</taxon>
        <taxon>Nocardioides</taxon>
    </lineage>
</organism>
<dbReference type="Gene3D" id="3.20.80.10">
    <property type="entry name" value="Regulatory factor, effector binding domain"/>
    <property type="match status" value="1"/>
</dbReference>
<sequence length="173" mass="18096">MTHDDVPLVLSERPLLTPTVLTLPEHVPVAELRHEGVTLADLPGIFDAGFGVLAGLGPVGPGYAIYHGDVAGTFDLIIGFPVAGPPTPPGLVPSLAALDPADLPDGVERSTFPAGNALVKSHLGSFDGLGQAWAEFTAHPDVGQHTFVIEIYVTDPSVTPVEDWRTDLVVPLD</sequence>
<dbReference type="EMBL" id="BAAALG010000010">
    <property type="protein sequence ID" value="GAA1104933.1"/>
    <property type="molecule type" value="Genomic_DNA"/>
</dbReference>
<accession>A0ABN1TVM9</accession>
<name>A0ABN1TVM9_9ACTN</name>
<feature type="domain" description="AraC effector-binding" evidence="1">
    <location>
        <begin position="16"/>
        <end position="173"/>
    </location>
</feature>
<reference evidence="2 3" key="1">
    <citation type="journal article" date="2019" name="Int. J. Syst. Evol. Microbiol.">
        <title>The Global Catalogue of Microorganisms (GCM) 10K type strain sequencing project: providing services to taxonomists for standard genome sequencing and annotation.</title>
        <authorList>
            <consortium name="The Broad Institute Genomics Platform"/>
            <consortium name="The Broad Institute Genome Sequencing Center for Infectious Disease"/>
            <person name="Wu L."/>
            <person name="Ma J."/>
        </authorList>
    </citation>
    <scope>NUCLEOTIDE SEQUENCE [LARGE SCALE GENOMIC DNA]</scope>
    <source>
        <strain evidence="2 3">JCM 13008</strain>
    </source>
</reference>
<dbReference type="InterPro" id="IPR010499">
    <property type="entry name" value="AraC_E-bd"/>
</dbReference>
<protein>
    <submittedName>
        <fullName evidence="2">GyrI-like domain-containing protein</fullName>
    </submittedName>
</protein>
<evidence type="ECO:0000259" key="1">
    <source>
        <dbReference type="SMART" id="SM00871"/>
    </source>
</evidence>
<dbReference type="SUPFAM" id="SSF55136">
    <property type="entry name" value="Probable bacterial effector-binding domain"/>
    <property type="match status" value="1"/>
</dbReference>